<evidence type="ECO:0000313" key="6">
    <source>
        <dbReference type="EMBL" id="AWI09370.1"/>
    </source>
</evidence>
<dbReference type="InterPro" id="IPR037171">
    <property type="entry name" value="NagB/RpiA_transferase-like"/>
</dbReference>
<evidence type="ECO:0000256" key="4">
    <source>
        <dbReference type="ARBA" id="ARBA00023163"/>
    </source>
</evidence>
<dbReference type="Gene3D" id="3.40.50.1360">
    <property type="match status" value="1"/>
</dbReference>
<protein>
    <recommendedName>
        <fullName evidence="5">Sugar-binding domain-containing protein</fullName>
    </recommendedName>
</protein>
<organism evidence="6 7">
    <name type="scientific">Ereboglobus luteus</name>
    <dbReference type="NCBI Taxonomy" id="1796921"/>
    <lineage>
        <taxon>Bacteria</taxon>
        <taxon>Pseudomonadati</taxon>
        <taxon>Verrucomicrobiota</taxon>
        <taxon>Opitutia</taxon>
        <taxon>Opitutales</taxon>
        <taxon>Opitutaceae</taxon>
        <taxon>Ereboglobus</taxon>
    </lineage>
</organism>
<dbReference type="PANTHER" id="PTHR34294:SF1">
    <property type="entry name" value="TRANSCRIPTIONAL REGULATOR LSRR"/>
    <property type="match status" value="1"/>
</dbReference>
<feature type="domain" description="Sugar-binding" evidence="5">
    <location>
        <begin position="65"/>
        <end position="315"/>
    </location>
</feature>
<dbReference type="GO" id="GO:0003677">
    <property type="term" value="F:DNA binding"/>
    <property type="evidence" value="ECO:0007669"/>
    <property type="project" value="UniProtKB-KW"/>
</dbReference>
<sequence>MPRKADYSDDELRLVATLYYVDGLGQAEITNLVRVSQTKISRMLAVALERGIVRISVDQYNARNPKLEHELCARFGLTEVAVVKTAPNANPETARQTVGHFGAPFVSEQLPNSGTLAMGGGRSVSELVHRFRRNDARRLTIVQAMGSIDSNVSSVDSLELGRSLVKLWGGEFLTLSTPAFVEDKKTRDFFLASEQIRSVSERLKKADAAIVGVGPLDLSVYVERNVLDENDFIQLRKIGAVGEICGRFFDKNGRECASYWRDRVISIDLDDLRKIPQVIGISSGAVRAPAIAGALKGGMLKTLLTDESAAEALLAM</sequence>
<keyword evidence="7" id="KW-1185">Reference proteome</keyword>
<accession>A0A2U8E3I0</accession>
<dbReference type="Gene3D" id="1.10.10.10">
    <property type="entry name" value="Winged helix-like DNA-binding domain superfamily/Winged helix DNA-binding domain"/>
    <property type="match status" value="1"/>
</dbReference>
<gene>
    <name evidence="6" type="ORF">CKA38_09045</name>
</gene>
<dbReference type="KEGG" id="elut:CKA38_09045"/>
<keyword evidence="2" id="KW-0805">Transcription regulation</keyword>
<proteinExistence type="inferred from homology"/>
<dbReference type="EMBL" id="CP023004">
    <property type="protein sequence ID" value="AWI09370.1"/>
    <property type="molecule type" value="Genomic_DNA"/>
</dbReference>
<evidence type="ECO:0000313" key="7">
    <source>
        <dbReference type="Proteomes" id="UP000244896"/>
    </source>
</evidence>
<dbReference type="AlphaFoldDB" id="A0A2U8E3I0"/>
<dbReference type="InterPro" id="IPR036388">
    <property type="entry name" value="WH-like_DNA-bd_sf"/>
</dbReference>
<dbReference type="InterPro" id="IPR007324">
    <property type="entry name" value="Sugar-bd_dom_put"/>
</dbReference>
<comment type="similarity">
    <text evidence="1">Belongs to the SorC transcriptional regulatory family.</text>
</comment>
<dbReference type="Pfam" id="PF04198">
    <property type="entry name" value="Sugar-bind"/>
    <property type="match status" value="1"/>
</dbReference>
<reference evidence="6 7" key="1">
    <citation type="journal article" date="2018" name="Syst. Appl. Microbiol.">
        <title>Ereboglobus luteus gen. nov. sp. nov. from cockroach guts, and new insights into the oxygen relationship of the genera Opitutus and Didymococcus (Verrucomicrobia: Opitutaceae).</title>
        <authorList>
            <person name="Tegtmeier D."/>
            <person name="Belitz A."/>
            <person name="Radek R."/>
            <person name="Heimerl T."/>
            <person name="Brune A."/>
        </authorList>
    </citation>
    <scope>NUCLEOTIDE SEQUENCE [LARGE SCALE GENOMIC DNA]</scope>
    <source>
        <strain evidence="6 7">Ho45</strain>
    </source>
</reference>
<evidence type="ECO:0000259" key="5">
    <source>
        <dbReference type="Pfam" id="PF04198"/>
    </source>
</evidence>
<dbReference type="PANTHER" id="PTHR34294">
    <property type="entry name" value="TRANSCRIPTIONAL REGULATOR-RELATED"/>
    <property type="match status" value="1"/>
</dbReference>
<evidence type="ECO:0000256" key="3">
    <source>
        <dbReference type="ARBA" id="ARBA00023125"/>
    </source>
</evidence>
<keyword evidence="3" id="KW-0238">DNA-binding</keyword>
<evidence type="ECO:0000256" key="1">
    <source>
        <dbReference type="ARBA" id="ARBA00010466"/>
    </source>
</evidence>
<dbReference type="InterPro" id="IPR051054">
    <property type="entry name" value="SorC_transcr_regulators"/>
</dbReference>
<dbReference type="OrthoDB" id="186585at2"/>
<dbReference type="Proteomes" id="UP000244896">
    <property type="component" value="Chromosome"/>
</dbReference>
<dbReference type="SUPFAM" id="SSF100950">
    <property type="entry name" value="NagB/RpiA/CoA transferase-like"/>
    <property type="match status" value="1"/>
</dbReference>
<name>A0A2U8E3I0_9BACT</name>
<evidence type="ECO:0000256" key="2">
    <source>
        <dbReference type="ARBA" id="ARBA00023015"/>
    </source>
</evidence>
<dbReference type="GO" id="GO:0030246">
    <property type="term" value="F:carbohydrate binding"/>
    <property type="evidence" value="ECO:0007669"/>
    <property type="project" value="InterPro"/>
</dbReference>
<keyword evidence="4" id="KW-0804">Transcription</keyword>
<dbReference type="RefSeq" id="WP_108825180.1">
    <property type="nucleotide sequence ID" value="NZ_CP023004.1"/>
</dbReference>